<evidence type="ECO:0000313" key="4">
    <source>
        <dbReference type="Proteomes" id="UP001301869"/>
    </source>
</evidence>
<evidence type="ECO:0000256" key="1">
    <source>
        <dbReference type="ARBA" id="ARBA00007665"/>
    </source>
</evidence>
<gene>
    <name evidence="3" type="ORF">P1P91_11680</name>
</gene>
<evidence type="ECO:0000313" key="3">
    <source>
        <dbReference type="EMBL" id="WNK19501.1"/>
    </source>
</evidence>
<dbReference type="RefSeq" id="WP_311882827.1">
    <property type="nucleotide sequence ID" value="NZ_CP119391.1"/>
</dbReference>
<dbReference type="InterPro" id="IPR036956">
    <property type="entry name" value="Impact_N_sf"/>
</dbReference>
<dbReference type="InterPro" id="IPR023582">
    <property type="entry name" value="Impact"/>
</dbReference>
<dbReference type="PANTHER" id="PTHR16301:SF20">
    <property type="entry name" value="IMPACT FAMILY MEMBER YIGZ"/>
    <property type="match status" value="1"/>
</dbReference>
<dbReference type="EMBL" id="CP119391">
    <property type="protein sequence ID" value="WNK19501.1"/>
    <property type="molecule type" value="Genomic_DNA"/>
</dbReference>
<sequence length="211" mass="22380">MRYFIPRPTPDSPRCAEIDVEKSRFIAWLCHTPTPGDFDALLAAAQSAHPSASHHCTAFIAGPPGEQQDIGFSDDGEPGGTAGRPMYQVLDGSGLGELGCVVIRYFSGTKLGTGGLARAYAQAVSNALEGLPTREVVERDAYTLRLGFAQEAEARAWCDDNDIPVTAADYDGKGVCLTLAWPRDAAVDPAPLENRLKASVTLTAATQDTPS</sequence>
<reference evidence="3 4" key="1">
    <citation type="submission" date="2023-03" db="EMBL/GenBank/DDBJ databases">
        <title>Halomonas sp. nov., isolated from Korean tranditional fermented seafood 'Jeotgal'.</title>
        <authorList>
            <person name="Kim B."/>
            <person name="Shin N.-R."/>
        </authorList>
    </citation>
    <scope>NUCLEOTIDE SEQUENCE [LARGE SCALE GENOMIC DNA]</scope>
    <source>
        <strain evidence="3 4">SG2L-4</strain>
    </source>
</reference>
<protein>
    <submittedName>
        <fullName evidence="3">YigZ family protein</fullName>
    </submittedName>
</protein>
<dbReference type="InterPro" id="IPR001498">
    <property type="entry name" value="Impact_N"/>
</dbReference>
<dbReference type="Pfam" id="PF01205">
    <property type="entry name" value="Impact_N"/>
    <property type="match status" value="1"/>
</dbReference>
<dbReference type="Proteomes" id="UP001301869">
    <property type="component" value="Chromosome"/>
</dbReference>
<dbReference type="InterPro" id="IPR020568">
    <property type="entry name" value="Ribosomal_Su5_D2-typ_SF"/>
</dbReference>
<comment type="similarity">
    <text evidence="1">Belongs to the IMPACT family.</text>
</comment>
<dbReference type="SUPFAM" id="SSF54211">
    <property type="entry name" value="Ribosomal protein S5 domain 2-like"/>
    <property type="match status" value="1"/>
</dbReference>
<evidence type="ECO:0000259" key="2">
    <source>
        <dbReference type="Pfam" id="PF01205"/>
    </source>
</evidence>
<organism evidence="3 4">
    <name type="scientific">Halomonas piscis</name>
    <dbReference type="NCBI Taxonomy" id="3031727"/>
    <lineage>
        <taxon>Bacteria</taxon>
        <taxon>Pseudomonadati</taxon>
        <taxon>Pseudomonadota</taxon>
        <taxon>Gammaproteobacteria</taxon>
        <taxon>Oceanospirillales</taxon>
        <taxon>Halomonadaceae</taxon>
        <taxon>Halomonas</taxon>
    </lineage>
</organism>
<feature type="domain" description="Impact N-terminal" evidence="2">
    <location>
        <begin position="22"/>
        <end position="128"/>
    </location>
</feature>
<dbReference type="Gene3D" id="3.30.230.30">
    <property type="entry name" value="Impact, N-terminal domain"/>
    <property type="match status" value="1"/>
</dbReference>
<proteinExistence type="inferred from homology"/>
<dbReference type="PANTHER" id="PTHR16301">
    <property type="entry name" value="IMPACT-RELATED"/>
    <property type="match status" value="1"/>
</dbReference>
<name>A0ABY9YXF8_9GAMM</name>
<accession>A0ABY9YXF8</accession>
<keyword evidence="4" id="KW-1185">Reference proteome</keyword>